<reference evidence="7 8" key="1">
    <citation type="submission" date="2024-10" db="EMBL/GenBank/DDBJ databases">
        <title>Updated reference genomes for cyclostephanoid diatoms.</title>
        <authorList>
            <person name="Roberts W.R."/>
            <person name="Alverson A.J."/>
        </authorList>
    </citation>
    <scope>NUCLEOTIDE SEQUENCE [LARGE SCALE GENOMIC DNA]</scope>
    <source>
        <strain evidence="7 8">AJA228-03</strain>
    </source>
</reference>
<organism evidence="7 8">
    <name type="scientific">Cyclostephanos tholiformis</name>
    <dbReference type="NCBI Taxonomy" id="382380"/>
    <lineage>
        <taxon>Eukaryota</taxon>
        <taxon>Sar</taxon>
        <taxon>Stramenopiles</taxon>
        <taxon>Ochrophyta</taxon>
        <taxon>Bacillariophyta</taxon>
        <taxon>Coscinodiscophyceae</taxon>
        <taxon>Thalassiosirophycidae</taxon>
        <taxon>Stephanodiscales</taxon>
        <taxon>Stephanodiscaceae</taxon>
        <taxon>Cyclostephanos</taxon>
    </lineage>
</organism>
<dbReference type="InterPro" id="IPR024654">
    <property type="entry name" value="Calcineurin-like_PHP_lpxH"/>
</dbReference>
<sequence>MSSTSFGELVLVVGDHHIPMRAQSIPSQFRKMLVPGKVQRVLCTGNIGCYEEYDRLRTLVGGNSSNVHCVVGRYDFAYPTSSAFSSSSPPPPPLPPSSAKMMHMPSFPETKVVQLGNFRVGIIGGHQVVPWGDMFALSMVRRRLGVDVLISGNRRKEGIVEYEGGHYLFPGSITGAYDACTPNVNPSFILLAVQGSKIVCYVYELRNGEVDVSKTEFTKE</sequence>
<dbReference type="InterPro" id="IPR000979">
    <property type="entry name" value="Phosphodiesterase_MJ0936/Vps29"/>
</dbReference>
<dbReference type="EMBL" id="JALLPB020000205">
    <property type="protein sequence ID" value="KAL3815313.1"/>
    <property type="molecule type" value="Genomic_DNA"/>
</dbReference>
<evidence type="ECO:0000256" key="2">
    <source>
        <dbReference type="ARBA" id="ARBA00017767"/>
    </source>
</evidence>
<dbReference type="SUPFAM" id="SSF56300">
    <property type="entry name" value="Metallo-dependent phosphatases"/>
    <property type="match status" value="1"/>
</dbReference>
<evidence type="ECO:0000256" key="5">
    <source>
        <dbReference type="SAM" id="MobiDB-lite"/>
    </source>
</evidence>
<dbReference type="GO" id="GO:0015031">
    <property type="term" value="P:protein transport"/>
    <property type="evidence" value="ECO:0007669"/>
    <property type="project" value="UniProtKB-KW"/>
</dbReference>
<proteinExistence type="inferred from homology"/>
<evidence type="ECO:0000313" key="8">
    <source>
        <dbReference type="Proteomes" id="UP001530377"/>
    </source>
</evidence>
<keyword evidence="3" id="KW-0813">Transport</keyword>
<dbReference type="Gene3D" id="3.60.21.10">
    <property type="match status" value="1"/>
</dbReference>
<dbReference type="Proteomes" id="UP001530377">
    <property type="component" value="Unassembled WGS sequence"/>
</dbReference>
<evidence type="ECO:0000256" key="1">
    <source>
        <dbReference type="ARBA" id="ARBA00005945"/>
    </source>
</evidence>
<evidence type="ECO:0000256" key="4">
    <source>
        <dbReference type="ARBA" id="ARBA00022927"/>
    </source>
</evidence>
<evidence type="ECO:0000313" key="7">
    <source>
        <dbReference type="EMBL" id="KAL3815313.1"/>
    </source>
</evidence>
<dbReference type="FunFam" id="3.60.21.10:FF:000015">
    <property type="entry name" value="Vacuolar protein sorting-associated protein 29"/>
    <property type="match status" value="1"/>
</dbReference>
<feature type="region of interest" description="Disordered" evidence="5">
    <location>
        <begin position="81"/>
        <end position="101"/>
    </location>
</feature>
<accession>A0ABD3RR12</accession>
<dbReference type="InterPro" id="IPR028661">
    <property type="entry name" value="Vps29"/>
</dbReference>
<gene>
    <name evidence="7" type="ORF">ACHAXA_006815</name>
</gene>
<keyword evidence="4" id="KW-0653">Protein transport</keyword>
<name>A0ABD3RR12_9STRA</name>
<protein>
    <recommendedName>
        <fullName evidence="2">Vacuolar protein sorting-associated protein 29</fullName>
    </recommendedName>
</protein>
<evidence type="ECO:0000259" key="6">
    <source>
        <dbReference type="Pfam" id="PF12850"/>
    </source>
</evidence>
<dbReference type="GO" id="GO:0031410">
    <property type="term" value="C:cytoplasmic vesicle"/>
    <property type="evidence" value="ECO:0007669"/>
    <property type="project" value="UniProtKB-ARBA"/>
</dbReference>
<evidence type="ECO:0000256" key="3">
    <source>
        <dbReference type="ARBA" id="ARBA00022448"/>
    </source>
</evidence>
<dbReference type="CDD" id="cd07394">
    <property type="entry name" value="MPP_Vps29"/>
    <property type="match status" value="1"/>
</dbReference>
<comment type="caution">
    <text evidence="7">The sequence shown here is derived from an EMBL/GenBank/DDBJ whole genome shotgun (WGS) entry which is preliminary data.</text>
</comment>
<keyword evidence="8" id="KW-1185">Reference proteome</keyword>
<dbReference type="Pfam" id="PF12850">
    <property type="entry name" value="Metallophos_2"/>
    <property type="match status" value="1"/>
</dbReference>
<dbReference type="PANTHER" id="PTHR11124">
    <property type="entry name" value="VACUOLAR SORTING PROTEIN VPS29"/>
    <property type="match status" value="1"/>
</dbReference>
<comment type="similarity">
    <text evidence="1">Belongs to the VPS29 family.</text>
</comment>
<dbReference type="InterPro" id="IPR029052">
    <property type="entry name" value="Metallo-depent_PP-like"/>
</dbReference>
<dbReference type="AlphaFoldDB" id="A0ABD3RR12"/>
<feature type="domain" description="Calcineurin-like phosphoesterase" evidence="6">
    <location>
        <begin position="10"/>
        <end position="181"/>
    </location>
</feature>